<proteinExistence type="inferred from homology"/>
<evidence type="ECO:0000259" key="4">
    <source>
        <dbReference type="Pfam" id="PF00171"/>
    </source>
</evidence>
<dbReference type="CDD" id="cd07103">
    <property type="entry name" value="ALDH_F5_SSADH_GabD"/>
    <property type="match status" value="1"/>
</dbReference>
<dbReference type="EC" id="1.2.1.-" evidence="5"/>
<dbReference type="PANTHER" id="PTHR43353:SF6">
    <property type="entry name" value="CYTOPLASMIC ALDEHYDE DEHYDROGENASE (EUROFUNG)"/>
    <property type="match status" value="1"/>
</dbReference>
<evidence type="ECO:0000256" key="2">
    <source>
        <dbReference type="PROSITE-ProRule" id="PRU10007"/>
    </source>
</evidence>
<dbReference type="InterPro" id="IPR016162">
    <property type="entry name" value="Ald_DH_N"/>
</dbReference>
<evidence type="ECO:0000313" key="5">
    <source>
        <dbReference type="EMBL" id="MFC0047655.1"/>
    </source>
</evidence>
<dbReference type="Gene3D" id="3.40.605.10">
    <property type="entry name" value="Aldehyde Dehydrogenase, Chain A, domain 1"/>
    <property type="match status" value="1"/>
</dbReference>
<dbReference type="PANTHER" id="PTHR43353">
    <property type="entry name" value="SUCCINATE-SEMIALDEHYDE DEHYDROGENASE, MITOCHONDRIAL"/>
    <property type="match status" value="1"/>
</dbReference>
<feature type="domain" description="Aldehyde dehydrogenase" evidence="4">
    <location>
        <begin position="25"/>
        <end position="488"/>
    </location>
</feature>
<protein>
    <submittedName>
        <fullName evidence="5">NAD-dependent succinate-semialdehyde dehydrogenase</fullName>
        <ecNumber evidence="5">1.2.1.-</ecNumber>
    </submittedName>
</protein>
<reference evidence="5 6" key="1">
    <citation type="submission" date="2024-09" db="EMBL/GenBank/DDBJ databases">
        <authorList>
            <person name="Sun Q."/>
            <person name="Mori K."/>
        </authorList>
    </citation>
    <scope>NUCLEOTIDE SEQUENCE [LARGE SCALE GENOMIC DNA]</scope>
    <source>
        <strain evidence="5 6">KCTC 23315</strain>
    </source>
</reference>
<dbReference type="InterPro" id="IPR016160">
    <property type="entry name" value="Ald_DH_CS_CYS"/>
</dbReference>
<organism evidence="5 6">
    <name type="scientific">Rheinheimera tilapiae</name>
    <dbReference type="NCBI Taxonomy" id="875043"/>
    <lineage>
        <taxon>Bacteria</taxon>
        <taxon>Pseudomonadati</taxon>
        <taxon>Pseudomonadota</taxon>
        <taxon>Gammaproteobacteria</taxon>
        <taxon>Chromatiales</taxon>
        <taxon>Chromatiaceae</taxon>
        <taxon>Rheinheimera</taxon>
    </lineage>
</organism>
<dbReference type="InterPro" id="IPR016161">
    <property type="entry name" value="Ald_DH/histidinol_DH"/>
</dbReference>
<dbReference type="Proteomes" id="UP001589813">
    <property type="component" value="Unassembled WGS sequence"/>
</dbReference>
<dbReference type="EMBL" id="JBHLXP010000001">
    <property type="protein sequence ID" value="MFC0047655.1"/>
    <property type="molecule type" value="Genomic_DNA"/>
</dbReference>
<dbReference type="InterPro" id="IPR016163">
    <property type="entry name" value="Ald_DH_C"/>
</dbReference>
<dbReference type="InterPro" id="IPR029510">
    <property type="entry name" value="Ald_DH_CS_GLU"/>
</dbReference>
<evidence type="ECO:0000313" key="6">
    <source>
        <dbReference type="Proteomes" id="UP001589813"/>
    </source>
</evidence>
<keyword evidence="1 3" id="KW-0560">Oxidoreductase</keyword>
<dbReference type="Gene3D" id="3.40.309.10">
    <property type="entry name" value="Aldehyde Dehydrogenase, Chain A, domain 2"/>
    <property type="match status" value="1"/>
</dbReference>
<evidence type="ECO:0000256" key="1">
    <source>
        <dbReference type="ARBA" id="ARBA00023002"/>
    </source>
</evidence>
<dbReference type="SUPFAM" id="SSF53720">
    <property type="entry name" value="ALDH-like"/>
    <property type="match status" value="1"/>
</dbReference>
<dbReference type="Pfam" id="PF00171">
    <property type="entry name" value="Aldedh"/>
    <property type="match status" value="1"/>
</dbReference>
<dbReference type="RefSeq" id="WP_377241114.1">
    <property type="nucleotide sequence ID" value="NZ_JBHLXP010000001.1"/>
</dbReference>
<comment type="caution">
    <text evidence="5">The sequence shown here is derived from an EMBL/GenBank/DDBJ whole genome shotgun (WGS) entry which is preliminary data.</text>
</comment>
<gene>
    <name evidence="5" type="ORF">ACFFJP_05075</name>
</gene>
<comment type="similarity">
    <text evidence="3">Belongs to the aldehyde dehydrogenase family.</text>
</comment>
<dbReference type="PROSITE" id="PS00687">
    <property type="entry name" value="ALDEHYDE_DEHYDR_GLU"/>
    <property type="match status" value="1"/>
</dbReference>
<dbReference type="InterPro" id="IPR015590">
    <property type="entry name" value="Aldehyde_DH_dom"/>
</dbReference>
<dbReference type="PROSITE" id="PS00070">
    <property type="entry name" value="ALDEHYDE_DEHYDR_CYS"/>
    <property type="match status" value="1"/>
</dbReference>
<sequence>MELMPDATLTSLQLPPCALLINGQWRQSAHSFPVVDPANGQVLAQVASASLDDAAEALSAATNAFTHWRRSTATERSQLLQRWHQLMLQQRERLAQLLCAEQGKPISEARAEIDYAASYLNWFAGEALRLEGDWQHPSVAGRQLLNIPEPVGVVLALTPWNFPAAMVTRKLGAALAAGCTVLLKPAESTPLTALALAELAMEAGIAPGVIQVLPCATPDPLAAFLIASPQVAKVSFTGSTGVGRLLMQQSATTLKRLSLELGGNAPVLVFADADLDAAVTGIMAAKFRNAGQTCICINRVLADAKIAPELEQRLAAAVMALQVGAGQVDTVQIGPLISAKAVQKVQQLVEGAILQGARLVCQQRLPAALQPGPAGGYFFPPTMLADVTMQMGICQQEIFGPVLTLQTFTDEAQALQLANQTDGGLAAYLYGGDEKRNYRLARQLTAGMVGINATAISDARIPFGGVGSAGFGREGSKYGVADYLQLKHLCWELAE</sequence>
<evidence type="ECO:0000256" key="3">
    <source>
        <dbReference type="RuleBase" id="RU003345"/>
    </source>
</evidence>
<dbReference type="InterPro" id="IPR050740">
    <property type="entry name" value="Aldehyde_DH_Superfamily"/>
</dbReference>
<name>A0ABV6B9W8_9GAMM</name>
<dbReference type="GO" id="GO:0016491">
    <property type="term" value="F:oxidoreductase activity"/>
    <property type="evidence" value="ECO:0007669"/>
    <property type="project" value="UniProtKB-KW"/>
</dbReference>
<feature type="active site" evidence="2">
    <location>
        <position position="260"/>
    </location>
</feature>
<keyword evidence="6" id="KW-1185">Reference proteome</keyword>
<accession>A0ABV6B9W8</accession>